<dbReference type="RefSeq" id="WP_103889362.1">
    <property type="nucleotide sequence ID" value="NZ_FNVU01000018.1"/>
</dbReference>
<organism evidence="2 3">
    <name type="scientific">Actinacidiphila yanglinensis</name>
    <dbReference type="NCBI Taxonomy" id="310779"/>
    <lineage>
        <taxon>Bacteria</taxon>
        <taxon>Bacillati</taxon>
        <taxon>Actinomycetota</taxon>
        <taxon>Actinomycetes</taxon>
        <taxon>Kitasatosporales</taxon>
        <taxon>Streptomycetaceae</taxon>
        <taxon>Actinacidiphila</taxon>
    </lineage>
</organism>
<evidence type="ECO:0000256" key="1">
    <source>
        <dbReference type="SAM" id="MobiDB-lite"/>
    </source>
</evidence>
<feature type="region of interest" description="Disordered" evidence="1">
    <location>
        <begin position="227"/>
        <end position="254"/>
    </location>
</feature>
<dbReference type="EMBL" id="FNVU01000018">
    <property type="protein sequence ID" value="SEG87422.1"/>
    <property type="molecule type" value="Genomic_DNA"/>
</dbReference>
<gene>
    <name evidence="2" type="ORF">SAMN05216223_11893</name>
</gene>
<proteinExistence type="predicted"/>
<accession>A0A1H6DQ16</accession>
<dbReference type="OrthoDB" id="4261376at2"/>
<sequence>MRRPLPAPEAPAPLHGALPAAGATRACGRCHEEAGAGERGTPSGPVLCGRCVERLRTDLCRVLALHEDAEQALVRTPASLRQRVSGSRSVGIVLDDESVAVRSAIRALLLSWTRLVADERGVRGAGDTEVRGLLRFLAGHLDWLARHPAAPDLADEVADLLASAGVRTGAVPEPVAPLGPCPQPGCGGTLRAPGAPAGGEPPAARLVRCEYGHGVSPRQWFLLAERTRRGSRARRPAPVGAGRLVPPTRGSAAR</sequence>
<protein>
    <submittedName>
        <fullName evidence="2">Uncharacterized protein</fullName>
    </submittedName>
</protein>
<evidence type="ECO:0000313" key="3">
    <source>
        <dbReference type="Proteomes" id="UP000236754"/>
    </source>
</evidence>
<dbReference type="Proteomes" id="UP000236754">
    <property type="component" value="Unassembled WGS sequence"/>
</dbReference>
<dbReference type="AlphaFoldDB" id="A0A1H6DQ16"/>
<evidence type="ECO:0000313" key="2">
    <source>
        <dbReference type="EMBL" id="SEG87422.1"/>
    </source>
</evidence>
<name>A0A1H6DQ16_9ACTN</name>
<reference evidence="2 3" key="1">
    <citation type="submission" date="2016-10" db="EMBL/GenBank/DDBJ databases">
        <authorList>
            <person name="de Groot N.N."/>
        </authorList>
    </citation>
    <scope>NUCLEOTIDE SEQUENCE [LARGE SCALE GENOMIC DNA]</scope>
    <source>
        <strain evidence="2 3">CGMCC 4.2023</strain>
    </source>
</reference>
<keyword evidence="3" id="KW-1185">Reference proteome</keyword>